<evidence type="ECO:0000313" key="5">
    <source>
        <dbReference type="Proteomes" id="UP000004374"/>
    </source>
</evidence>
<dbReference type="OrthoDB" id="9779041at2"/>
<comment type="caution">
    <text evidence="4">The sequence shown here is derived from an EMBL/GenBank/DDBJ whole genome shotgun (WGS) entry which is preliminary data.</text>
</comment>
<evidence type="ECO:0000259" key="3">
    <source>
        <dbReference type="Pfam" id="PF01370"/>
    </source>
</evidence>
<accession>I1DWL5</accession>
<dbReference type="PANTHER" id="PTHR43000">
    <property type="entry name" value="DTDP-D-GLUCOSE 4,6-DEHYDRATASE-RELATED"/>
    <property type="match status" value="1"/>
</dbReference>
<evidence type="ECO:0000256" key="1">
    <source>
        <dbReference type="ARBA" id="ARBA00005125"/>
    </source>
</evidence>
<dbReference type="RefSeq" id="WP_008220127.1">
    <property type="nucleotide sequence ID" value="NZ_BAFK01000006.1"/>
</dbReference>
<dbReference type="EMBL" id="BAFK01000006">
    <property type="protein sequence ID" value="GAB58443.1"/>
    <property type="molecule type" value="Genomic_DNA"/>
</dbReference>
<dbReference type="STRING" id="562729.RNAN_1415"/>
<dbReference type="SUPFAM" id="SSF51735">
    <property type="entry name" value="NAD(P)-binding Rossmann-fold domains"/>
    <property type="match status" value="1"/>
</dbReference>
<dbReference type="Gene3D" id="3.90.25.10">
    <property type="entry name" value="UDP-galactose 4-epimerase, domain 1"/>
    <property type="match status" value="1"/>
</dbReference>
<evidence type="ECO:0000313" key="4">
    <source>
        <dbReference type="EMBL" id="GAB58443.1"/>
    </source>
</evidence>
<keyword evidence="5" id="KW-1185">Reference proteome</keyword>
<keyword evidence="4" id="KW-0456">Lyase</keyword>
<gene>
    <name evidence="4" type="primary">rfbG</name>
    <name evidence="4" type="ORF">RNAN_1415</name>
</gene>
<comment type="similarity">
    <text evidence="2">Belongs to the NAD(P)-dependent epimerase/dehydratase family.</text>
</comment>
<name>I1DWL5_9GAMM</name>
<dbReference type="Proteomes" id="UP000004374">
    <property type="component" value="Unassembled WGS sequence"/>
</dbReference>
<dbReference type="NCBIfam" id="TIGR02622">
    <property type="entry name" value="CDP_4_6_dhtase"/>
    <property type="match status" value="1"/>
</dbReference>
<reference evidence="4 5" key="1">
    <citation type="journal article" date="2012" name="J. Bacteriol.">
        <title>Genome Sequence of the Protease-Producing Bacterium Rheinheimera nanhaiensis E407-8T, Isolated from Deep-Sea Sediment of the South China Sea.</title>
        <authorList>
            <person name="Zhang X.-Y."/>
            <person name="Zhang Y.-J."/>
            <person name="Qin Q.-L."/>
            <person name="Xie B.-B."/>
            <person name="Chen X.-L."/>
            <person name="Zhou B.-C."/>
            <person name="Zhang Y.-Z."/>
        </authorList>
    </citation>
    <scope>NUCLEOTIDE SEQUENCE [LARGE SCALE GENOMIC DNA]</scope>
    <source>
        <strain evidence="4 5">E407-8</strain>
    </source>
</reference>
<organism evidence="4 5">
    <name type="scientific">Rheinheimera nanhaiensis E407-8</name>
    <dbReference type="NCBI Taxonomy" id="562729"/>
    <lineage>
        <taxon>Bacteria</taxon>
        <taxon>Pseudomonadati</taxon>
        <taxon>Pseudomonadota</taxon>
        <taxon>Gammaproteobacteria</taxon>
        <taxon>Chromatiales</taxon>
        <taxon>Chromatiaceae</taxon>
        <taxon>Rheinheimera</taxon>
    </lineage>
</organism>
<dbReference type="GO" id="GO:0047733">
    <property type="term" value="F:CDP-glucose 4,6-dehydratase activity"/>
    <property type="evidence" value="ECO:0007669"/>
    <property type="project" value="UniProtKB-EC"/>
</dbReference>
<proteinExistence type="inferred from homology"/>
<dbReference type="InterPro" id="IPR001509">
    <property type="entry name" value="Epimerase_deHydtase"/>
</dbReference>
<dbReference type="InterPro" id="IPR036291">
    <property type="entry name" value="NAD(P)-bd_dom_sf"/>
</dbReference>
<evidence type="ECO:0000256" key="2">
    <source>
        <dbReference type="ARBA" id="ARBA00007637"/>
    </source>
</evidence>
<comment type="pathway">
    <text evidence="1">Bacterial outer membrane biogenesis; LPS O-antigen biosynthesis.</text>
</comment>
<dbReference type="EC" id="4.2.1.45" evidence="4"/>
<sequence length="363" mass="40032">MEDLVKQCFGGIFAGKKVLLTGHTGFKGGWLTLWLQQLGANVTGVSLPPDTEPSHWPLLNLAGEHYELDINKAAELAQVIAKIKPDLVLHLAAQALVRESYHSPVSNWQTNVMGTVNVLEACRKTPSVKAIIAVTTDKVYENNETGAAFTEQDALGGHDPYSASKAACELAIQSYRSSFFTTSGPLLASARAGNVIGGGDWATDRLVPDLVRACEAGQVMRIRSPQAIRPWQHVLDSLSGYLHLGAQLLQGHRHFATAWNFGPVATDSRTVADVLDMMRQFWPQLHWQVEKSAAEFHEAKVLRLNIDKAQLLLQWQPVWDVTKAATVTAQWYHAFYQQQQLISLTQLQQYVADARSSGAVWAN</sequence>
<protein>
    <submittedName>
        <fullName evidence="4">CDP-glucose 4,6-dehydratase</fullName>
        <ecNumber evidence="4">4.2.1.45</ecNumber>
    </submittedName>
</protein>
<dbReference type="Gene3D" id="3.40.50.720">
    <property type="entry name" value="NAD(P)-binding Rossmann-like Domain"/>
    <property type="match status" value="1"/>
</dbReference>
<dbReference type="AlphaFoldDB" id="I1DWL5"/>
<feature type="domain" description="NAD-dependent epimerase/dehydratase" evidence="3">
    <location>
        <begin position="18"/>
        <end position="247"/>
    </location>
</feature>
<dbReference type="InterPro" id="IPR013445">
    <property type="entry name" value="CDP_4_6_deHydtase"/>
</dbReference>
<dbReference type="Pfam" id="PF01370">
    <property type="entry name" value="Epimerase"/>
    <property type="match status" value="1"/>
</dbReference>